<dbReference type="Proteomes" id="UP001197378">
    <property type="component" value="Unassembled WGS sequence"/>
</dbReference>
<dbReference type="EMBL" id="JAAXYO010000146">
    <property type="protein sequence ID" value="MBU2788391.1"/>
    <property type="molecule type" value="Genomic_DNA"/>
</dbReference>
<comment type="caution">
    <text evidence="1">The sequence shown here is derived from an EMBL/GenBank/DDBJ whole genome shotgun (WGS) entry which is preliminary data.</text>
</comment>
<protein>
    <submittedName>
        <fullName evidence="1">Uncharacterized protein</fullName>
    </submittedName>
</protein>
<sequence length="93" mass="10495">MQRASITGEPSVNGFRSHGVRVAQRLTPRISPRQIPSRVTVSYRDGAVLTFLFDRSTTIVDIRAMISRAGHVRKVILWDEMPSTGYTRHKAVM</sequence>
<gene>
    <name evidence="1" type="ORF">HFQ13_09280</name>
</gene>
<keyword evidence="2" id="KW-1185">Reference proteome</keyword>
<dbReference type="AlphaFoldDB" id="A0AAE3CK34"/>
<dbReference type="RefSeq" id="WP_215870301.1">
    <property type="nucleotide sequence ID" value="NZ_JAAXYO010000146.1"/>
</dbReference>
<name>A0AAE3CK34_9PROT</name>
<organism evidence="1 2">
    <name type="scientific">Igneacidithiobacillus copahuensis</name>
    <dbReference type="NCBI Taxonomy" id="2724909"/>
    <lineage>
        <taxon>Bacteria</taxon>
        <taxon>Pseudomonadati</taxon>
        <taxon>Pseudomonadota</taxon>
        <taxon>Acidithiobacillia</taxon>
        <taxon>Acidithiobacillales</taxon>
        <taxon>Acidithiobacillaceae</taxon>
        <taxon>Igneacidithiobacillus</taxon>
    </lineage>
</organism>
<evidence type="ECO:0000313" key="2">
    <source>
        <dbReference type="Proteomes" id="UP001197378"/>
    </source>
</evidence>
<accession>A0AAE3CK34</accession>
<reference evidence="1" key="1">
    <citation type="journal article" date="2021" name="ISME J.">
        <title>Genomic evolution of the class Acidithiobacillia: deep-branching Proteobacteria living in extreme acidic conditions.</title>
        <authorList>
            <person name="Moya-Beltran A."/>
            <person name="Beard S."/>
            <person name="Rojas-Villalobos C."/>
            <person name="Issotta F."/>
            <person name="Gallardo Y."/>
            <person name="Ulloa R."/>
            <person name="Giaveno A."/>
            <person name="Degli Esposti M."/>
            <person name="Johnson D.B."/>
            <person name="Quatrini R."/>
        </authorList>
    </citation>
    <scope>NUCLEOTIDE SEQUENCE</scope>
    <source>
        <strain evidence="1">VAN18-1</strain>
    </source>
</reference>
<proteinExistence type="predicted"/>
<evidence type="ECO:0000313" key="1">
    <source>
        <dbReference type="EMBL" id="MBU2788391.1"/>
    </source>
</evidence>